<evidence type="ECO:0000313" key="2">
    <source>
        <dbReference type="Proteomes" id="UP000306393"/>
    </source>
</evidence>
<evidence type="ECO:0008006" key="3">
    <source>
        <dbReference type="Google" id="ProtNLM"/>
    </source>
</evidence>
<sequence>MADGVSFKLTGIDTLLGRLDTLSDDLRNKGGRAALRKAGNVIVARAKANAARIDDPGTGRSIADNIAQRWDGRRFKRTGDLAFRVGVMYGAKLKNHPSLSKNSPTPHWRLIEFGTENMRAQPIMRPAGESSVNEVVATFVSEYDRALDRAIARAKKKAGAG</sequence>
<organism evidence="1 2">
    <name type="scientific">Erwinia persicina</name>
    <dbReference type="NCBI Taxonomy" id="55211"/>
    <lineage>
        <taxon>Bacteria</taxon>
        <taxon>Pseudomonadati</taxon>
        <taxon>Pseudomonadota</taxon>
        <taxon>Gammaproteobacteria</taxon>
        <taxon>Enterobacterales</taxon>
        <taxon>Erwiniaceae</taxon>
        <taxon>Erwinia</taxon>
    </lineage>
</organism>
<dbReference type="AlphaFoldDB" id="A0A4U3FPN5"/>
<gene>
    <name evidence="1" type="ORF">EpCFBP13511_00215</name>
</gene>
<proteinExistence type="predicted"/>
<protein>
    <recommendedName>
        <fullName evidence="3">HK97 gp10 family phage protein</fullName>
    </recommendedName>
</protein>
<evidence type="ECO:0000313" key="1">
    <source>
        <dbReference type="EMBL" id="TKJ95215.1"/>
    </source>
</evidence>
<name>A0A4U3FPN5_9GAMM</name>
<dbReference type="NCBIfam" id="TIGR01725">
    <property type="entry name" value="phge_HK97_gp10"/>
    <property type="match status" value="1"/>
</dbReference>
<reference evidence="1 2" key="1">
    <citation type="journal article" date="2019" name="Sci. Rep.">
        <title>Differences in resource use lead to coexistence of seed-transmitted microbial populations.</title>
        <authorList>
            <person name="Torres-Cortes G."/>
            <person name="Garcia B.J."/>
            <person name="Compant S."/>
            <person name="Rezki S."/>
            <person name="Jones P."/>
            <person name="Preveaux A."/>
            <person name="Briand M."/>
            <person name="Roulet A."/>
            <person name="Bouchez O."/>
            <person name="Jacobson D."/>
            <person name="Barret M."/>
        </authorList>
    </citation>
    <scope>NUCLEOTIDE SEQUENCE [LARGE SCALE GENOMIC DNA]</scope>
    <source>
        <strain evidence="1 2">CFBP13511</strain>
    </source>
</reference>
<dbReference type="OrthoDB" id="5736381at2"/>
<dbReference type="STRING" id="1219360.GCA_001571305_04194"/>
<dbReference type="EMBL" id="QGAC01000001">
    <property type="protein sequence ID" value="TKJ95215.1"/>
    <property type="molecule type" value="Genomic_DNA"/>
</dbReference>
<dbReference type="InterPro" id="IPR010064">
    <property type="entry name" value="HK97-gp10_tail"/>
</dbReference>
<dbReference type="RefSeq" id="WP_137268628.1">
    <property type="nucleotide sequence ID" value="NZ_QGAC01000001.1"/>
</dbReference>
<accession>A0A4U3FPN5</accession>
<comment type="caution">
    <text evidence="1">The sequence shown here is derived from an EMBL/GenBank/DDBJ whole genome shotgun (WGS) entry which is preliminary data.</text>
</comment>
<dbReference type="Proteomes" id="UP000306393">
    <property type="component" value="Unassembled WGS sequence"/>
</dbReference>
<dbReference type="Pfam" id="PF04883">
    <property type="entry name" value="HK97-gp10_like"/>
    <property type="match status" value="1"/>
</dbReference>